<evidence type="ECO:0000256" key="4">
    <source>
        <dbReference type="ARBA" id="ARBA00022989"/>
    </source>
</evidence>
<name>A0A1W6N0R7_9HYPH</name>
<evidence type="ECO:0000313" key="8">
    <source>
        <dbReference type="Proteomes" id="UP000193978"/>
    </source>
</evidence>
<organism evidence="7 8">
    <name type="scientific">Methylocystis bryophila</name>
    <dbReference type="NCBI Taxonomy" id="655015"/>
    <lineage>
        <taxon>Bacteria</taxon>
        <taxon>Pseudomonadati</taxon>
        <taxon>Pseudomonadota</taxon>
        <taxon>Alphaproteobacteria</taxon>
        <taxon>Hyphomicrobiales</taxon>
        <taxon>Methylocystaceae</taxon>
        <taxon>Methylocystis</taxon>
    </lineage>
</organism>
<dbReference type="Proteomes" id="UP000193978">
    <property type="component" value="Chromosome"/>
</dbReference>
<keyword evidence="5 6" id="KW-0472">Membrane</keyword>
<protein>
    <recommendedName>
        <fullName evidence="9">AI-2E family transporter</fullName>
    </recommendedName>
</protein>
<comment type="similarity">
    <text evidence="2">Belongs to the autoinducer-2 exporter (AI-2E) (TC 2.A.86) family.</text>
</comment>
<keyword evidence="4 6" id="KW-1133">Transmembrane helix</keyword>
<comment type="subcellular location">
    <subcellularLocation>
        <location evidence="1">Membrane</location>
        <topology evidence="1">Multi-pass membrane protein</topology>
    </subcellularLocation>
</comment>
<evidence type="ECO:0008006" key="9">
    <source>
        <dbReference type="Google" id="ProtNLM"/>
    </source>
</evidence>
<evidence type="ECO:0000256" key="2">
    <source>
        <dbReference type="ARBA" id="ARBA00009773"/>
    </source>
</evidence>
<feature type="transmembrane region" description="Helical" evidence="6">
    <location>
        <begin position="132"/>
        <end position="155"/>
    </location>
</feature>
<sequence>MSTAEFSHRAIIFITLALTPLVVWLLFDVVLMVTGAVLIAVLLHLVAWPFRKIRLPRALALAVAGFLILIVLLGVFYLFGSGMGNEFQEIMSRAEAGQKQLTQMLQGSTFGKTVLSHVQQGTFSLPDLFARAFRISASFLAGAAIAIVAGAFIAVEPELYRQGLSLLFPQRYRGSADETLDYLAGALRLWTIGQLIDMAFVGVTIGVASWFVGLPSAYALGAIAGVAQFVPYIGSIVAFIPAALVATTIDWSTLAWTAIAYFLVHQFDGYVFMPIVQRRMVSVPPALMLVSIVALGEAFGITATIFAAPITVSIYVLVTKLYVRETLHEEVAVPGEAGVKALADERSSAAD</sequence>
<dbReference type="PANTHER" id="PTHR21716:SF62">
    <property type="entry name" value="TRANSPORT PROTEIN YDBI-RELATED"/>
    <property type="match status" value="1"/>
</dbReference>
<evidence type="ECO:0000313" key="7">
    <source>
        <dbReference type="EMBL" id="ARN83435.1"/>
    </source>
</evidence>
<dbReference type="KEGG" id="mbry:B1812_06285"/>
<dbReference type="GO" id="GO:0055085">
    <property type="term" value="P:transmembrane transport"/>
    <property type="evidence" value="ECO:0007669"/>
    <property type="project" value="TreeGrafter"/>
</dbReference>
<feature type="transmembrane region" description="Helical" evidence="6">
    <location>
        <begin position="21"/>
        <end position="46"/>
    </location>
</feature>
<dbReference type="Pfam" id="PF01594">
    <property type="entry name" value="AI-2E_transport"/>
    <property type="match status" value="1"/>
</dbReference>
<dbReference type="AlphaFoldDB" id="A0A1W6N0R7"/>
<evidence type="ECO:0000256" key="5">
    <source>
        <dbReference type="ARBA" id="ARBA00023136"/>
    </source>
</evidence>
<evidence type="ECO:0000256" key="6">
    <source>
        <dbReference type="SAM" id="Phobius"/>
    </source>
</evidence>
<accession>A0A1W6N0R7</accession>
<evidence type="ECO:0000256" key="3">
    <source>
        <dbReference type="ARBA" id="ARBA00022692"/>
    </source>
</evidence>
<feature type="transmembrane region" description="Helical" evidence="6">
    <location>
        <begin position="253"/>
        <end position="273"/>
    </location>
</feature>
<keyword evidence="3 6" id="KW-0812">Transmembrane</keyword>
<feature type="transmembrane region" description="Helical" evidence="6">
    <location>
        <begin position="285"/>
        <end position="318"/>
    </location>
</feature>
<reference evidence="7 8" key="1">
    <citation type="submission" date="2017-02" db="EMBL/GenBank/DDBJ databases">
        <authorList>
            <person name="Peterson S.W."/>
        </authorList>
    </citation>
    <scope>NUCLEOTIDE SEQUENCE [LARGE SCALE GENOMIC DNA]</scope>
    <source>
        <strain evidence="7 8">S285</strain>
    </source>
</reference>
<dbReference type="GO" id="GO:0016020">
    <property type="term" value="C:membrane"/>
    <property type="evidence" value="ECO:0007669"/>
    <property type="project" value="UniProtKB-SubCell"/>
</dbReference>
<feature type="transmembrane region" description="Helical" evidence="6">
    <location>
        <begin position="195"/>
        <end position="212"/>
    </location>
</feature>
<proteinExistence type="inferred from homology"/>
<dbReference type="InterPro" id="IPR002549">
    <property type="entry name" value="AI-2E-like"/>
</dbReference>
<gene>
    <name evidence="7" type="ORF">B1812_06285</name>
</gene>
<evidence type="ECO:0000256" key="1">
    <source>
        <dbReference type="ARBA" id="ARBA00004141"/>
    </source>
</evidence>
<dbReference type="EMBL" id="CP019948">
    <property type="protein sequence ID" value="ARN83435.1"/>
    <property type="molecule type" value="Genomic_DNA"/>
</dbReference>
<feature type="transmembrane region" description="Helical" evidence="6">
    <location>
        <begin position="58"/>
        <end position="79"/>
    </location>
</feature>
<feature type="transmembrane region" description="Helical" evidence="6">
    <location>
        <begin position="218"/>
        <end position="246"/>
    </location>
</feature>
<dbReference type="PANTHER" id="PTHR21716">
    <property type="entry name" value="TRANSMEMBRANE PROTEIN"/>
    <property type="match status" value="1"/>
</dbReference>
<dbReference type="OrthoDB" id="5761230at2"/>
<keyword evidence="8" id="KW-1185">Reference proteome</keyword>